<dbReference type="PROSITE" id="PS51471">
    <property type="entry name" value="FE2OG_OXY"/>
    <property type="match status" value="1"/>
</dbReference>
<feature type="domain" description="Fe2OG dioxygenase" evidence="4">
    <location>
        <begin position="156"/>
        <end position="277"/>
    </location>
</feature>
<dbReference type="Proteomes" id="UP001301769">
    <property type="component" value="Unassembled WGS sequence"/>
</dbReference>
<sequence>MASSTSEPKMANLSVVNLRKLKNRDEAEMQKLLQVSTAPGVFFLDLRLGSLLVLEEQSEIYSLAKTYFAQSPDDKMKDARLDQQPDQDRGYKQSECDETFEMSLDEFHVTGSTNINTKHLPPIFVQKSNLCHYYSHECHRALLPLLSCLSTSLSLPPDQALSTFHRESEKSDSGLKLIYEACKPLLSEVVDNLHTDSGTFTMLFYDGVGLEFELVDKTSNTTSWEFAPLLPEGCALVNVADSLARLSGGVLHSPRHRVTQIGDGFMERYYISYFLRPERALKEKWASEAQ</sequence>
<dbReference type="Gene3D" id="2.60.120.330">
    <property type="entry name" value="B-lactam Antibiotic, Isopenicillin N Synthase, Chain"/>
    <property type="match status" value="1"/>
</dbReference>
<dbReference type="Pfam" id="PF03171">
    <property type="entry name" value="2OG-FeII_Oxy"/>
    <property type="match status" value="1"/>
</dbReference>
<evidence type="ECO:0000256" key="1">
    <source>
        <dbReference type="ARBA" id="ARBA00008056"/>
    </source>
</evidence>
<evidence type="ECO:0000259" key="4">
    <source>
        <dbReference type="PROSITE" id="PS51471"/>
    </source>
</evidence>
<gene>
    <name evidence="5" type="ORF">QBC37DRAFT_410135</name>
</gene>
<dbReference type="InterPro" id="IPR027443">
    <property type="entry name" value="IPNS-like_sf"/>
</dbReference>
<dbReference type="InterPro" id="IPR005123">
    <property type="entry name" value="Oxoglu/Fe-dep_dioxygenase_dom"/>
</dbReference>
<dbReference type="GO" id="GO:0016491">
    <property type="term" value="F:oxidoreductase activity"/>
    <property type="evidence" value="ECO:0007669"/>
    <property type="project" value="UniProtKB-KW"/>
</dbReference>
<keyword evidence="2" id="KW-0560">Oxidoreductase</keyword>
<name>A0AAN6YJ33_9PEZI</name>
<organism evidence="5 6">
    <name type="scientific">Rhypophila decipiens</name>
    <dbReference type="NCBI Taxonomy" id="261697"/>
    <lineage>
        <taxon>Eukaryota</taxon>
        <taxon>Fungi</taxon>
        <taxon>Dikarya</taxon>
        <taxon>Ascomycota</taxon>
        <taxon>Pezizomycotina</taxon>
        <taxon>Sordariomycetes</taxon>
        <taxon>Sordariomycetidae</taxon>
        <taxon>Sordariales</taxon>
        <taxon>Naviculisporaceae</taxon>
        <taxon>Rhypophila</taxon>
    </lineage>
</organism>
<keyword evidence="2" id="KW-0408">Iron</keyword>
<dbReference type="InterPro" id="IPR044861">
    <property type="entry name" value="IPNS-like_FE2OG_OXY"/>
</dbReference>
<reference evidence="5" key="2">
    <citation type="submission" date="2023-05" db="EMBL/GenBank/DDBJ databases">
        <authorList>
            <consortium name="Lawrence Berkeley National Laboratory"/>
            <person name="Steindorff A."/>
            <person name="Hensen N."/>
            <person name="Bonometti L."/>
            <person name="Westerberg I."/>
            <person name="Brannstrom I.O."/>
            <person name="Guillou S."/>
            <person name="Cros-Aarteil S."/>
            <person name="Calhoun S."/>
            <person name="Haridas S."/>
            <person name="Kuo A."/>
            <person name="Mondo S."/>
            <person name="Pangilinan J."/>
            <person name="Riley R."/>
            <person name="Labutti K."/>
            <person name="Andreopoulos B."/>
            <person name="Lipzen A."/>
            <person name="Chen C."/>
            <person name="Yanf M."/>
            <person name="Daum C."/>
            <person name="Ng V."/>
            <person name="Clum A."/>
            <person name="Ohm R."/>
            <person name="Martin F."/>
            <person name="Silar P."/>
            <person name="Natvig D."/>
            <person name="Lalanne C."/>
            <person name="Gautier V."/>
            <person name="Ament-Velasquez S.L."/>
            <person name="Kruys A."/>
            <person name="Hutchinson M.I."/>
            <person name="Powell A.J."/>
            <person name="Barry K."/>
            <person name="Miller A.N."/>
            <person name="Grigoriev I.V."/>
            <person name="Debuchy R."/>
            <person name="Gladieux P."/>
            <person name="Thoren M.H."/>
            <person name="Johannesson H."/>
        </authorList>
    </citation>
    <scope>NUCLEOTIDE SEQUENCE</scope>
    <source>
        <strain evidence="5">PSN293</strain>
    </source>
</reference>
<proteinExistence type="inferred from homology"/>
<keyword evidence="6" id="KW-1185">Reference proteome</keyword>
<comment type="caution">
    <text evidence="5">The sequence shown here is derived from an EMBL/GenBank/DDBJ whole genome shotgun (WGS) entry which is preliminary data.</text>
</comment>
<comment type="similarity">
    <text evidence="1 2">Belongs to the iron/ascorbate-dependent oxidoreductase family.</text>
</comment>
<dbReference type="AlphaFoldDB" id="A0AAN6YJ33"/>
<dbReference type="EMBL" id="MU858048">
    <property type="protein sequence ID" value="KAK4219480.1"/>
    <property type="molecule type" value="Genomic_DNA"/>
</dbReference>
<evidence type="ECO:0000313" key="5">
    <source>
        <dbReference type="EMBL" id="KAK4219480.1"/>
    </source>
</evidence>
<accession>A0AAN6YJ33</accession>
<reference evidence="5" key="1">
    <citation type="journal article" date="2023" name="Mol. Phylogenet. Evol.">
        <title>Genome-scale phylogeny and comparative genomics of the fungal order Sordariales.</title>
        <authorList>
            <person name="Hensen N."/>
            <person name="Bonometti L."/>
            <person name="Westerberg I."/>
            <person name="Brannstrom I.O."/>
            <person name="Guillou S."/>
            <person name="Cros-Aarteil S."/>
            <person name="Calhoun S."/>
            <person name="Haridas S."/>
            <person name="Kuo A."/>
            <person name="Mondo S."/>
            <person name="Pangilinan J."/>
            <person name="Riley R."/>
            <person name="LaButti K."/>
            <person name="Andreopoulos B."/>
            <person name="Lipzen A."/>
            <person name="Chen C."/>
            <person name="Yan M."/>
            <person name="Daum C."/>
            <person name="Ng V."/>
            <person name="Clum A."/>
            <person name="Steindorff A."/>
            <person name="Ohm R.A."/>
            <person name="Martin F."/>
            <person name="Silar P."/>
            <person name="Natvig D.O."/>
            <person name="Lalanne C."/>
            <person name="Gautier V."/>
            <person name="Ament-Velasquez S.L."/>
            <person name="Kruys A."/>
            <person name="Hutchinson M.I."/>
            <person name="Powell A.J."/>
            <person name="Barry K."/>
            <person name="Miller A.N."/>
            <person name="Grigoriev I.V."/>
            <person name="Debuchy R."/>
            <person name="Gladieux P."/>
            <person name="Hiltunen Thoren M."/>
            <person name="Johannesson H."/>
        </authorList>
    </citation>
    <scope>NUCLEOTIDE SEQUENCE</scope>
    <source>
        <strain evidence="5">PSN293</strain>
    </source>
</reference>
<dbReference type="SUPFAM" id="SSF51197">
    <property type="entry name" value="Clavaminate synthase-like"/>
    <property type="match status" value="1"/>
</dbReference>
<evidence type="ECO:0000313" key="6">
    <source>
        <dbReference type="Proteomes" id="UP001301769"/>
    </source>
</evidence>
<keyword evidence="2" id="KW-0479">Metal-binding</keyword>
<evidence type="ECO:0000256" key="2">
    <source>
        <dbReference type="RuleBase" id="RU003682"/>
    </source>
</evidence>
<protein>
    <submittedName>
        <fullName evidence="5">2og-fe oxygenase family</fullName>
    </submittedName>
</protein>
<dbReference type="InterPro" id="IPR050231">
    <property type="entry name" value="Iron_ascorbate_oxido_reductase"/>
</dbReference>
<evidence type="ECO:0000256" key="3">
    <source>
        <dbReference type="SAM" id="MobiDB-lite"/>
    </source>
</evidence>
<dbReference type="PANTHER" id="PTHR47990">
    <property type="entry name" value="2-OXOGLUTARATE (2OG) AND FE(II)-DEPENDENT OXYGENASE SUPERFAMILY PROTEIN-RELATED"/>
    <property type="match status" value="1"/>
</dbReference>
<dbReference type="GO" id="GO:0046872">
    <property type="term" value="F:metal ion binding"/>
    <property type="evidence" value="ECO:0007669"/>
    <property type="project" value="UniProtKB-KW"/>
</dbReference>
<feature type="region of interest" description="Disordered" evidence="3">
    <location>
        <begin position="74"/>
        <end position="93"/>
    </location>
</feature>